<dbReference type="AlphaFoldDB" id="A0A2A2G979"/>
<keyword evidence="5 7" id="KW-0949">S-adenosyl-L-methionine</keyword>
<dbReference type="PANTHER" id="PTHR23417">
    <property type="entry name" value="3-DEOXY-D-MANNO-OCTULOSONIC-ACID TRANSFERASE/TRNA GUANINE-N 7 - -METHYLTRANSFERASE"/>
    <property type="match status" value="1"/>
</dbReference>
<keyword evidence="6 7" id="KW-0819">tRNA processing</keyword>
<evidence type="ECO:0000256" key="6">
    <source>
        <dbReference type="ARBA" id="ARBA00022694"/>
    </source>
</evidence>
<comment type="caution">
    <text evidence="7">Lacks conserved residue(s) required for the propagation of feature annotation.</text>
</comment>
<feature type="binding site" evidence="7">
    <location>
        <position position="160"/>
    </location>
    <ligand>
        <name>substrate</name>
    </ligand>
</feature>
<reference evidence="8 9" key="1">
    <citation type="submission" date="2017-08" db="EMBL/GenBank/DDBJ databases">
        <title>Aliifodinibius alkalisoli sp. nov., isolated from saline alkaline soil.</title>
        <authorList>
            <person name="Liu D."/>
            <person name="Zhang G."/>
        </authorList>
    </citation>
    <scope>NUCLEOTIDE SEQUENCE [LARGE SCALE GENOMIC DNA]</scope>
    <source>
        <strain evidence="8 9">WN023</strain>
    </source>
</reference>
<evidence type="ECO:0000256" key="5">
    <source>
        <dbReference type="ARBA" id="ARBA00022691"/>
    </source>
</evidence>
<dbReference type="Pfam" id="PF02390">
    <property type="entry name" value="Methyltransf_4"/>
    <property type="match status" value="1"/>
</dbReference>
<evidence type="ECO:0000256" key="1">
    <source>
        <dbReference type="ARBA" id="ARBA00000142"/>
    </source>
</evidence>
<dbReference type="EMBL" id="NSKE01000007">
    <property type="protein sequence ID" value="PAU93564.1"/>
    <property type="molecule type" value="Genomic_DNA"/>
</dbReference>
<dbReference type="PANTHER" id="PTHR23417:SF14">
    <property type="entry name" value="PENTACOTRIPEPTIDE-REPEAT REGION OF PRORP DOMAIN-CONTAINING PROTEIN"/>
    <property type="match status" value="1"/>
</dbReference>
<evidence type="ECO:0000256" key="7">
    <source>
        <dbReference type="HAMAP-Rule" id="MF_01057"/>
    </source>
</evidence>
<dbReference type="Gene3D" id="3.40.50.150">
    <property type="entry name" value="Vaccinia Virus protein VP39"/>
    <property type="match status" value="1"/>
</dbReference>
<sequence length="230" mass="26936">MSKGKLKKFKEVTEFPNTLELTDFQNEKSQKPKGRWHSDIFENDNPMVLELACGKGTYTLELARRNPNKNFVGVDIKGHRIWKGANQALEEGLDNVRFLRIYIDHLDEYFGPDEVDDIWITFPDPYPLYSDRNKRLSGPKFLKIYQRVLKKGGAIRFKTDSNELFTFTKESVRQSGCEVHDVVEEIYQERPDDELLTIQTHFERRHLEKGRTISLIKFSLPVAPITWDVK</sequence>
<feature type="binding site" evidence="7">
    <location>
        <position position="50"/>
    </location>
    <ligand>
        <name>S-adenosyl-L-methionine</name>
        <dbReference type="ChEBI" id="CHEBI:59789"/>
    </ligand>
</feature>
<comment type="catalytic activity">
    <reaction evidence="1 7">
        <text>guanosine(46) in tRNA + S-adenosyl-L-methionine = N(7)-methylguanosine(46) in tRNA + S-adenosyl-L-homocysteine</text>
        <dbReference type="Rhea" id="RHEA:42708"/>
        <dbReference type="Rhea" id="RHEA-COMP:10188"/>
        <dbReference type="Rhea" id="RHEA-COMP:10189"/>
        <dbReference type="ChEBI" id="CHEBI:57856"/>
        <dbReference type="ChEBI" id="CHEBI:59789"/>
        <dbReference type="ChEBI" id="CHEBI:74269"/>
        <dbReference type="ChEBI" id="CHEBI:74480"/>
        <dbReference type="EC" id="2.1.1.33"/>
    </reaction>
</comment>
<dbReference type="Proteomes" id="UP000218831">
    <property type="component" value="Unassembled WGS sequence"/>
</dbReference>
<feature type="binding site" evidence="7">
    <location>
        <position position="124"/>
    </location>
    <ligand>
        <name>S-adenosyl-L-methionine</name>
        <dbReference type="ChEBI" id="CHEBI:59789"/>
    </ligand>
</feature>
<dbReference type="GO" id="GO:0043527">
    <property type="term" value="C:tRNA methyltransferase complex"/>
    <property type="evidence" value="ECO:0007669"/>
    <property type="project" value="TreeGrafter"/>
</dbReference>
<evidence type="ECO:0000256" key="3">
    <source>
        <dbReference type="ARBA" id="ARBA00022603"/>
    </source>
</evidence>
<dbReference type="HAMAP" id="MF_01057">
    <property type="entry name" value="tRNA_methyltr_TrmB"/>
    <property type="match status" value="1"/>
</dbReference>
<dbReference type="PROSITE" id="PS51625">
    <property type="entry name" value="SAM_MT_TRMB"/>
    <property type="match status" value="1"/>
</dbReference>
<gene>
    <name evidence="7" type="primary">trmB</name>
    <name evidence="8" type="ORF">CK503_10430</name>
</gene>
<dbReference type="GO" id="GO:0008176">
    <property type="term" value="F:tRNA (guanine(46)-N7)-methyltransferase activity"/>
    <property type="evidence" value="ECO:0007669"/>
    <property type="project" value="UniProtKB-UniRule"/>
</dbReference>
<organism evidence="8 9">
    <name type="scientific">Fodinibius salipaludis</name>
    <dbReference type="NCBI Taxonomy" id="2032627"/>
    <lineage>
        <taxon>Bacteria</taxon>
        <taxon>Pseudomonadati</taxon>
        <taxon>Balneolota</taxon>
        <taxon>Balneolia</taxon>
        <taxon>Balneolales</taxon>
        <taxon>Balneolaceae</taxon>
        <taxon>Fodinibius</taxon>
    </lineage>
</organism>
<feature type="binding site" evidence="7">
    <location>
        <begin position="200"/>
        <end position="203"/>
    </location>
    <ligand>
        <name>substrate</name>
    </ligand>
</feature>
<comment type="similarity">
    <text evidence="7">Belongs to the class I-like SAM-binding methyltransferase superfamily. TrmB family.</text>
</comment>
<comment type="caution">
    <text evidence="8">The sequence shown here is derived from an EMBL/GenBank/DDBJ whole genome shotgun (WGS) entry which is preliminary data.</text>
</comment>
<evidence type="ECO:0000313" key="8">
    <source>
        <dbReference type="EMBL" id="PAU93564.1"/>
    </source>
</evidence>
<keyword evidence="3 7" id="KW-0489">Methyltransferase</keyword>
<comment type="function">
    <text evidence="2 7">Catalyzes the formation of N(7)-methylguanine at position 46 (m7G46) in tRNA.</text>
</comment>
<name>A0A2A2G979_9BACT</name>
<evidence type="ECO:0000313" key="9">
    <source>
        <dbReference type="Proteomes" id="UP000218831"/>
    </source>
</evidence>
<protein>
    <recommendedName>
        <fullName evidence="7">tRNA (guanine-N(7)-)-methyltransferase</fullName>
        <ecNumber evidence="7">2.1.1.33</ecNumber>
    </recommendedName>
    <alternativeName>
        <fullName evidence="7">tRNA (guanine(46)-N(7))-methyltransferase</fullName>
    </alternativeName>
    <alternativeName>
        <fullName evidence="7">tRNA(m7G46)-methyltransferase</fullName>
    </alternativeName>
</protein>
<proteinExistence type="inferred from homology"/>
<keyword evidence="4 7" id="KW-0808">Transferase</keyword>
<evidence type="ECO:0000256" key="2">
    <source>
        <dbReference type="ARBA" id="ARBA00003015"/>
    </source>
</evidence>
<dbReference type="CDD" id="cd02440">
    <property type="entry name" value="AdoMet_MTases"/>
    <property type="match status" value="1"/>
</dbReference>
<comment type="pathway">
    <text evidence="7">tRNA modification; N(7)-methylguanine-tRNA biosynthesis.</text>
</comment>
<keyword evidence="9" id="KW-1185">Reference proteome</keyword>
<dbReference type="InterPro" id="IPR055361">
    <property type="entry name" value="tRNA_methyltr_TrmB_bact"/>
</dbReference>
<dbReference type="RefSeq" id="WP_095606755.1">
    <property type="nucleotide sequence ID" value="NZ_NSKE01000007.1"/>
</dbReference>
<dbReference type="NCBIfam" id="NF001080">
    <property type="entry name" value="PRK00121.2-2"/>
    <property type="match status" value="1"/>
</dbReference>
<evidence type="ECO:0000256" key="4">
    <source>
        <dbReference type="ARBA" id="ARBA00022679"/>
    </source>
</evidence>
<dbReference type="InterPro" id="IPR029063">
    <property type="entry name" value="SAM-dependent_MTases_sf"/>
</dbReference>
<feature type="binding site" evidence="7">
    <location>
        <position position="75"/>
    </location>
    <ligand>
        <name>S-adenosyl-L-methionine</name>
        <dbReference type="ChEBI" id="CHEBI:59789"/>
    </ligand>
</feature>
<dbReference type="EC" id="2.1.1.33" evidence="7"/>
<dbReference type="OrthoDB" id="9802090at2"/>
<dbReference type="UniPathway" id="UPA00989"/>
<dbReference type="SUPFAM" id="SSF53335">
    <property type="entry name" value="S-adenosyl-L-methionine-dependent methyltransferases"/>
    <property type="match status" value="1"/>
</dbReference>
<dbReference type="InterPro" id="IPR003358">
    <property type="entry name" value="tRNA_(Gua-N-7)_MeTrfase_Trmb"/>
</dbReference>
<accession>A0A2A2G979</accession>
<dbReference type="NCBIfam" id="TIGR00091">
    <property type="entry name" value="tRNA (guanosine(46)-N7)-methyltransferase TrmB"/>
    <property type="match status" value="1"/>
</dbReference>